<dbReference type="InterPro" id="IPR036291">
    <property type="entry name" value="NAD(P)-bd_dom_sf"/>
</dbReference>
<organism evidence="1 2">
    <name type="scientific">Collinsella aerofaciens</name>
    <dbReference type="NCBI Taxonomy" id="74426"/>
    <lineage>
        <taxon>Bacteria</taxon>
        <taxon>Bacillati</taxon>
        <taxon>Actinomycetota</taxon>
        <taxon>Coriobacteriia</taxon>
        <taxon>Coriobacteriales</taxon>
        <taxon>Coriobacteriaceae</taxon>
        <taxon>Collinsella</taxon>
    </lineage>
</organism>
<dbReference type="EMBL" id="CABWIH010000030">
    <property type="protein sequence ID" value="VWL92654.1"/>
    <property type="molecule type" value="Genomic_DNA"/>
</dbReference>
<dbReference type="RefSeq" id="WP_156063113.1">
    <property type="nucleotide sequence ID" value="NZ_CABWIH010000030.1"/>
</dbReference>
<keyword evidence="1" id="KW-0560">Oxidoreductase</keyword>
<dbReference type="EC" id="1.5.1.49" evidence="1"/>
<gene>
    <name evidence="1" type="ORF">LMKDKBCB_01415</name>
</gene>
<sequence length="377" mass="42177">MSNSTEVDFRFLSEPDIIKAGATDMARCIDVMEDQFKLLSLGDYRMSGKNKNSHGAFLDFPESSPFPNMPVAGPDRRFMAMCSYLGGSYNMCGLKWYGSNVNNREKGLPRSILTLMLNDPDTGAPLALMSANLISSYRTAAVPAVGVRYLARKDVRTVGIIGPGVMNKTTLRSFLMERPDIETVKVKGRGRRSLESYVDYVHQNFPSIKNVVIVDTEEEAIRDSDLVSVATNENGGIETYPRVKHEWVKPGALICAPSDLYADREPFIEGEWKCVTDLYPMYEDWRDEIGRFDVCGTLGNEWVDMVDYGMLPRERVVDLGDIVRGVDPGRTSEDDIYFFSIGGINTEDVSWGTTIYRMAVEMGLGQELKLWDTPALA</sequence>
<reference evidence="1 2" key="1">
    <citation type="submission" date="2019-10" db="EMBL/GenBank/DDBJ databases">
        <authorList>
            <person name="Wolf R A."/>
        </authorList>
    </citation>
    <scope>NUCLEOTIDE SEQUENCE [LARGE SCALE GENOMIC DNA]</scope>
    <source>
        <strain evidence="1">Collinsella_aerofaciens_AK_138A</strain>
    </source>
</reference>
<dbReference type="Gene3D" id="3.30.1780.10">
    <property type="entry name" value="ornithine cyclodeaminase, domain 1"/>
    <property type="match status" value="1"/>
</dbReference>
<dbReference type="Pfam" id="PF02423">
    <property type="entry name" value="OCD_Mu_crystall"/>
    <property type="match status" value="1"/>
</dbReference>
<dbReference type="InterPro" id="IPR023401">
    <property type="entry name" value="ODC_N"/>
</dbReference>
<dbReference type="Proteomes" id="UP000330807">
    <property type="component" value="Unassembled WGS sequence"/>
</dbReference>
<dbReference type="PIRSF" id="PIRSF001439">
    <property type="entry name" value="CryM"/>
    <property type="match status" value="1"/>
</dbReference>
<dbReference type="GO" id="GO:0005737">
    <property type="term" value="C:cytoplasm"/>
    <property type="evidence" value="ECO:0007669"/>
    <property type="project" value="TreeGrafter"/>
</dbReference>
<dbReference type="GO" id="GO:0016491">
    <property type="term" value="F:oxidoreductase activity"/>
    <property type="evidence" value="ECO:0007669"/>
    <property type="project" value="UniProtKB-KW"/>
</dbReference>
<dbReference type="InterPro" id="IPR003462">
    <property type="entry name" value="ODC_Mu_crystall"/>
</dbReference>
<proteinExistence type="predicted"/>
<accession>A0A5K1IV84</accession>
<evidence type="ECO:0000313" key="2">
    <source>
        <dbReference type="Proteomes" id="UP000330807"/>
    </source>
</evidence>
<name>A0A5K1IV84_9ACTN</name>
<dbReference type="NCBIfam" id="NF004848">
    <property type="entry name" value="PRK06199.1"/>
    <property type="match status" value="1"/>
</dbReference>
<dbReference type="Gene3D" id="3.40.50.720">
    <property type="entry name" value="NAD(P)-binding Rossmann-like Domain"/>
    <property type="match status" value="1"/>
</dbReference>
<dbReference type="AlphaFoldDB" id="A0A5K1IV84"/>
<dbReference type="SUPFAM" id="SSF51735">
    <property type="entry name" value="NAD(P)-binding Rossmann-fold domains"/>
    <property type="match status" value="1"/>
</dbReference>
<protein>
    <submittedName>
        <fullName evidence="1">Delta(1)-pyrroline-2-carboxylate reductase</fullName>
        <ecNumber evidence="1">1.5.1.49</ecNumber>
    </submittedName>
</protein>
<dbReference type="PANTHER" id="PTHR13812">
    <property type="entry name" value="KETIMINE REDUCTASE MU-CRYSTALLIN"/>
    <property type="match status" value="1"/>
</dbReference>
<dbReference type="PANTHER" id="PTHR13812:SF19">
    <property type="entry name" value="KETIMINE REDUCTASE MU-CRYSTALLIN"/>
    <property type="match status" value="1"/>
</dbReference>
<evidence type="ECO:0000313" key="1">
    <source>
        <dbReference type="EMBL" id="VWL92654.1"/>
    </source>
</evidence>